<proteinExistence type="predicted"/>
<organism evidence="4 5">
    <name type="scientific">Echria macrotheca</name>
    <dbReference type="NCBI Taxonomy" id="438768"/>
    <lineage>
        <taxon>Eukaryota</taxon>
        <taxon>Fungi</taxon>
        <taxon>Dikarya</taxon>
        <taxon>Ascomycota</taxon>
        <taxon>Pezizomycotina</taxon>
        <taxon>Sordariomycetes</taxon>
        <taxon>Sordariomycetidae</taxon>
        <taxon>Sordariales</taxon>
        <taxon>Schizotheciaceae</taxon>
        <taxon>Echria</taxon>
    </lineage>
</organism>
<dbReference type="InterPro" id="IPR036864">
    <property type="entry name" value="Zn2-C6_fun-type_DNA-bd_sf"/>
</dbReference>
<feature type="compositionally biased region" description="Polar residues" evidence="2">
    <location>
        <begin position="79"/>
        <end position="88"/>
    </location>
</feature>
<dbReference type="AlphaFoldDB" id="A0AAJ0BAG7"/>
<evidence type="ECO:0000313" key="4">
    <source>
        <dbReference type="EMBL" id="KAK1753724.1"/>
    </source>
</evidence>
<keyword evidence="5" id="KW-1185">Reference proteome</keyword>
<dbReference type="PROSITE" id="PS00463">
    <property type="entry name" value="ZN2_CY6_FUNGAL_1"/>
    <property type="match status" value="1"/>
</dbReference>
<dbReference type="InterPro" id="IPR052400">
    <property type="entry name" value="Zn2-C6_fungal_TF"/>
</dbReference>
<feature type="compositionally biased region" description="Low complexity" evidence="2">
    <location>
        <begin position="89"/>
        <end position="105"/>
    </location>
</feature>
<dbReference type="CDD" id="cd00067">
    <property type="entry name" value="GAL4"/>
    <property type="match status" value="1"/>
</dbReference>
<dbReference type="GO" id="GO:0000981">
    <property type="term" value="F:DNA-binding transcription factor activity, RNA polymerase II-specific"/>
    <property type="evidence" value="ECO:0007669"/>
    <property type="project" value="InterPro"/>
</dbReference>
<reference evidence="4" key="1">
    <citation type="submission" date="2023-06" db="EMBL/GenBank/DDBJ databases">
        <title>Genome-scale phylogeny and comparative genomics of the fungal order Sordariales.</title>
        <authorList>
            <consortium name="Lawrence Berkeley National Laboratory"/>
            <person name="Hensen N."/>
            <person name="Bonometti L."/>
            <person name="Westerberg I."/>
            <person name="Brannstrom I.O."/>
            <person name="Guillou S."/>
            <person name="Cros-Aarteil S."/>
            <person name="Calhoun S."/>
            <person name="Haridas S."/>
            <person name="Kuo A."/>
            <person name="Mondo S."/>
            <person name="Pangilinan J."/>
            <person name="Riley R."/>
            <person name="Labutti K."/>
            <person name="Andreopoulos B."/>
            <person name="Lipzen A."/>
            <person name="Chen C."/>
            <person name="Yanf M."/>
            <person name="Daum C."/>
            <person name="Ng V."/>
            <person name="Clum A."/>
            <person name="Steindorff A."/>
            <person name="Ohm R."/>
            <person name="Martin F."/>
            <person name="Silar P."/>
            <person name="Natvig D."/>
            <person name="Lalanne C."/>
            <person name="Gautier V."/>
            <person name="Ament-Velasquez S.L."/>
            <person name="Kruys A."/>
            <person name="Hutchinson M.I."/>
            <person name="Powell A.J."/>
            <person name="Barry K."/>
            <person name="Miller A.N."/>
            <person name="Grigoriev I.V."/>
            <person name="Debuchy R."/>
            <person name="Gladieux P."/>
            <person name="Thoren M.H."/>
            <person name="Johannesson H."/>
        </authorList>
    </citation>
    <scope>NUCLEOTIDE SEQUENCE</scope>
    <source>
        <strain evidence="4">PSN4</strain>
    </source>
</reference>
<dbReference type="PANTHER" id="PTHR47657">
    <property type="entry name" value="STEROL REGULATORY ELEMENT-BINDING PROTEIN ECM22"/>
    <property type="match status" value="1"/>
</dbReference>
<dbReference type="SUPFAM" id="SSF57701">
    <property type="entry name" value="Zn2/Cys6 DNA-binding domain"/>
    <property type="match status" value="1"/>
</dbReference>
<feature type="compositionally biased region" description="Basic residues" evidence="2">
    <location>
        <begin position="12"/>
        <end position="21"/>
    </location>
</feature>
<name>A0AAJ0BAG7_9PEZI</name>
<dbReference type="EMBL" id="MU839837">
    <property type="protein sequence ID" value="KAK1753724.1"/>
    <property type="molecule type" value="Genomic_DNA"/>
</dbReference>
<evidence type="ECO:0000313" key="5">
    <source>
        <dbReference type="Proteomes" id="UP001239445"/>
    </source>
</evidence>
<gene>
    <name evidence="4" type="ORF">QBC47DRAFT_387008</name>
</gene>
<dbReference type="InterPro" id="IPR001138">
    <property type="entry name" value="Zn2Cys6_DnaBD"/>
</dbReference>
<comment type="caution">
    <text evidence="4">The sequence shown here is derived from an EMBL/GenBank/DDBJ whole genome shotgun (WGS) entry which is preliminary data.</text>
</comment>
<protein>
    <recommendedName>
        <fullName evidence="3">Zn(2)-C6 fungal-type domain-containing protein</fullName>
    </recommendedName>
</protein>
<dbReference type="InterPro" id="IPR021858">
    <property type="entry name" value="Fun_TF"/>
</dbReference>
<accession>A0AAJ0BAG7</accession>
<dbReference type="Proteomes" id="UP001239445">
    <property type="component" value="Unassembled WGS sequence"/>
</dbReference>
<keyword evidence="1" id="KW-0539">Nucleus</keyword>
<dbReference type="Pfam" id="PF11951">
    <property type="entry name" value="Fungal_trans_2"/>
    <property type="match status" value="1"/>
</dbReference>
<evidence type="ECO:0000259" key="3">
    <source>
        <dbReference type="PROSITE" id="PS50048"/>
    </source>
</evidence>
<dbReference type="PROSITE" id="PS50048">
    <property type="entry name" value="ZN2_CY6_FUNGAL_2"/>
    <property type="match status" value="1"/>
</dbReference>
<dbReference type="GO" id="GO:0008270">
    <property type="term" value="F:zinc ion binding"/>
    <property type="evidence" value="ECO:0007669"/>
    <property type="project" value="InterPro"/>
</dbReference>
<dbReference type="PRINTS" id="PR00755">
    <property type="entry name" value="AFLATOXINBRP"/>
</dbReference>
<feature type="domain" description="Zn(2)-C6 fungal-type" evidence="3">
    <location>
        <begin position="23"/>
        <end position="53"/>
    </location>
</feature>
<dbReference type="Gene3D" id="4.10.240.10">
    <property type="entry name" value="Zn(2)-C6 fungal-type DNA-binding domain"/>
    <property type="match status" value="1"/>
</dbReference>
<sequence>MDEVSTGTGEHRMRRPHRKSRNGCSKCKDRRIKCDEQRPKCSRCTKMDLPCEYPKRPSSDLLSADDFWVDPILLGASTGTGSPDSSGHSSAMAASPLSSPSSSRLPYPPSPLPLRSQIAAQTLAPAEFELLQHYLEHTCKDLTVDEDDQYALQIGIPSLACQSKPLMRSVLALAAICKCCDLISGPPRPVDRLKVQEFLALSDHYHMESLHEIQTTLHESRHYDAVLANAAMMGMYGSASHRVRIWLAKTATYANPVGPDFVPKHCPWISLYRAVDIAYVGLLSNSSTPVGTDADVPDNTLGILRPYEFKISPRFESTSRVPTSGPSTIPIHPLGPVLAATVGPALARLREKANEIVMLQANTDPTLDAISIANNPELQTCFSALAILTTTIAETFSLPSLSETASSAGGSQRGGSGSGTPNFAGHHFAFDVDIDPVGRLSELSPWLRRYTASITSMIPSRLPRRVIAGFIHKVSPAFLNLVEHVINRMQTTNATDGSQQVEMTDDPMSGWAMPESVENISLAHQLAIEIFAHWLVLVILLDNVWWIGGIGSWELGRLVQELRGQPRRWSGCLWLSDENWWPESMLEISRQFDKHRTDI</sequence>
<evidence type="ECO:0000256" key="1">
    <source>
        <dbReference type="ARBA" id="ARBA00023242"/>
    </source>
</evidence>
<dbReference type="PANTHER" id="PTHR47657:SF14">
    <property type="entry name" value="ZN(2)-C6 FUNGAL-TYPE DOMAIN-CONTAINING PROTEIN"/>
    <property type="match status" value="1"/>
</dbReference>
<feature type="region of interest" description="Disordered" evidence="2">
    <location>
        <begin position="79"/>
        <end position="110"/>
    </location>
</feature>
<feature type="region of interest" description="Disordered" evidence="2">
    <location>
        <begin position="1"/>
        <end position="29"/>
    </location>
</feature>
<evidence type="ECO:0000256" key="2">
    <source>
        <dbReference type="SAM" id="MobiDB-lite"/>
    </source>
</evidence>
<dbReference type="SMART" id="SM00066">
    <property type="entry name" value="GAL4"/>
    <property type="match status" value="1"/>
</dbReference>
<dbReference type="Pfam" id="PF00172">
    <property type="entry name" value="Zn_clus"/>
    <property type="match status" value="1"/>
</dbReference>